<accession>E7RRE0</accession>
<dbReference type="AlphaFoldDB" id="E7RRE0"/>
<name>E7RRE0_9BACT</name>
<evidence type="ECO:0000313" key="2">
    <source>
        <dbReference type="Proteomes" id="UP000005580"/>
    </source>
</evidence>
<sequence>MIKNESFKLLRQTVYGGWVCYLNETDLWCKEAVCIILLKQGA</sequence>
<comment type="caution">
    <text evidence="1">The sequence shown here is derived from an EMBL/GenBank/DDBJ whole genome shotgun (WGS) entry which is preliminary data.</text>
</comment>
<protein>
    <submittedName>
        <fullName evidence="1">Uncharacterized protein</fullName>
    </submittedName>
</protein>
<keyword evidence="2" id="KW-1185">Reference proteome</keyword>
<organism evidence="1 2">
    <name type="scientific">Hoylesella oralis ATCC 33269</name>
    <dbReference type="NCBI Taxonomy" id="873533"/>
    <lineage>
        <taxon>Bacteria</taxon>
        <taxon>Pseudomonadati</taxon>
        <taxon>Bacteroidota</taxon>
        <taxon>Bacteroidia</taxon>
        <taxon>Bacteroidales</taxon>
        <taxon>Prevotellaceae</taxon>
        <taxon>Hoylesella</taxon>
    </lineage>
</organism>
<dbReference type="EMBL" id="AEPE02000005">
    <property type="protein sequence ID" value="EFZ36828.1"/>
    <property type="molecule type" value="Genomic_DNA"/>
</dbReference>
<reference evidence="1" key="1">
    <citation type="submission" date="2011-01" db="EMBL/GenBank/DDBJ databases">
        <authorList>
            <person name="Muzny D."/>
            <person name="Qin X."/>
            <person name="Buhay C."/>
            <person name="Dugan-Rocha S."/>
            <person name="Ding Y."/>
            <person name="Chen G."/>
            <person name="Hawes A."/>
            <person name="Holder M."/>
            <person name="Jhangiani S."/>
            <person name="Johnson A."/>
            <person name="Khan Z."/>
            <person name="Li Z."/>
            <person name="Liu W."/>
            <person name="Liu X."/>
            <person name="Perez L."/>
            <person name="Shen H."/>
            <person name="Wang Q."/>
            <person name="Watt J."/>
            <person name="Xi L."/>
            <person name="Xin Y."/>
            <person name="Zhou J."/>
            <person name="Deng J."/>
            <person name="Jiang H."/>
            <person name="Liu Y."/>
            <person name="Qu J."/>
            <person name="Song X.-Z."/>
            <person name="Zhang L."/>
            <person name="Villasana D."/>
            <person name="Johnson A."/>
            <person name="Liu J."/>
            <person name="Liyanage D."/>
            <person name="Lorensuhewa L."/>
            <person name="Robinson T."/>
            <person name="Song A."/>
            <person name="Song B.-B."/>
            <person name="Dinh H."/>
            <person name="Thornton R."/>
            <person name="Coyle M."/>
            <person name="Francisco L."/>
            <person name="Jackson L."/>
            <person name="Javaid M."/>
            <person name="Korchina V."/>
            <person name="Kovar C."/>
            <person name="Mata R."/>
            <person name="Mathew T."/>
            <person name="Ngo R."/>
            <person name="Nguyen L."/>
            <person name="Nguyen N."/>
            <person name="Okwuonu G."/>
            <person name="Ongeri F."/>
            <person name="Pham C."/>
            <person name="Simmons D."/>
            <person name="Wilczek-Boney K."/>
            <person name="Hale W."/>
            <person name="Jakkamsetti A."/>
            <person name="Pham P."/>
            <person name="Ruth R."/>
            <person name="San Lucas F."/>
            <person name="Warren J."/>
            <person name="Zhang J."/>
            <person name="Zhao Z."/>
            <person name="Zhou C."/>
            <person name="Zhu D."/>
            <person name="Lee S."/>
            <person name="Bess C."/>
            <person name="Blankenburg K."/>
            <person name="Forbes L."/>
            <person name="Fu Q."/>
            <person name="Gubbala S."/>
            <person name="Hirani K."/>
            <person name="Jayaseelan J.C."/>
            <person name="Lara F."/>
            <person name="Munidasa M."/>
            <person name="Palculict T."/>
            <person name="Patil S."/>
            <person name="Pu L.-L."/>
            <person name="Saada N."/>
            <person name="Tang L."/>
            <person name="Weissenberger G."/>
            <person name="Zhu Y."/>
            <person name="Hemphill L."/>
            <person name="Shang Y."/>
            <person name="Youmans B."/>
            <person name="Ayvaz T."/>
            <person name="Ross M."/>
            <person name="Santibanez J."/>
            <person name="Aqrawi P."/>
            <person name="Gross S."/>
            <person name="Joshi V."/>
            <person name="Fowler G."/>
            <person name="Nazareth L."/>
            <person name="Reid J."/>
            <person name="Worley K."/>
            <person name="Petrosino J."/>
            <person name="Highlander S."/>
            <person name="Gibbs R."/>
        </authorList>
    </citation>
    <scope>NUCLEOTIDE SEQUENCE [LARGE SCALE GENOMIC DNA]</scope>
    <source>
        <strain evidence="1">ATCC 33269</strain>
    </source>
</reference>
<evidence type="ECO:0000313" key="1">
    <source>
        <dbReference type="EMBL" id="EFZ36828.1"/>
    </source>
</evidence>
<proteinExistence type="predicted"/>
<gene>
    <name evidence="1" type="ORF">HMPREF0663_11741</name>
</gene>
<dbReference type="Proteomes" id="UP000005580">
    <property type="component" value="Unassembled WGS sequence"/>
</dbReference>
<dbReference type="HOGENOM" id="CLU_3255907_0_0_10"/>